<dbReference type="GO" id="GO:0006401">
    <property type="term" value="P:RNA catabolic process"/>
    <property type="evidence" value="ECO:0007669"/>
    <property type="project" value="InterPro"/>
</dbReference>
<keyword evidence="4" id="KW-0255">Endonuclease</keyword>
<evidence type="ECO:0000256" key="3">
    <source>
        <dbReference type="ARBA" id="ARBA00022722"/>
    </source>
</evidence>
<evidence type="ECO:0000256" key="2">
    <source>
        <dbReference type="ARBA" id="ARBA00022649"/>
    </source>
</evidence>
<keyword evidence="2" id="KW-1277">Toxin-antitoxin system</keyword>
<comment type="similarity">
    <text evidence="1">Belongs to the YoeB family.</text>
</comment>
<dbReference type="RefSeq" id="WP_064027171.1">
    <property type="nucleotide sequence ID" value="NZ_LUUK01000112.1"/>
</dbReference>
<dbReference type="EMBL" id="LUUK01000112">
    <property type="protein sequence ID" value="OAI21016.1"/>
    <property type="molecule type" value="Genomic_DNA"/>
</dbReference>
<dbReference type="PANTHER" id="PTHR38039:SF1">
    <property type="entry name" value="TOXIN YOEB"/>
    <property type="match status" value="1"/>
</dbReference>
<sequence length="84" mass="10181">MILAWATTAWDDYLYWQTTDKKRPQRINTLIEDIKRNPFTGIGDPEPLKHNWSGYWSRHIDREHRLVYKADATTITIVQCRYHY</sequence>
<dbReference type="SUPFAM" id="SSF143011">
    <property type="entry name" value="RelE-like"/>
    <property type="match status" value="1"/>
</dbReference>
<dbReference type="InterPro" id="IPR009614">
    <property type="entry name" value="YoeB_toxin"/>
</dbReference>
<dbReference type="STRING" id="702114.A1355_00085"/>
<dbReference type="GO" id="GO:0045892">
    <property type="term" value="P:negative regulation of DNA-templated transcription"/>
    <property type="evidence" value="ECO:0007669"/>
    <property type="project" value="TreeGrafter"/>
</dbReference>
<gene>
    <name evidence="7" type="ORF">A1355_00085</name>
</gene>
<evidence type="ECO:0000313" key="7">
    <source>
        <dbReference type="EMBL" id="OAI21016.1"/>
    </source>
</evidence>
<dbReference type="GO" id="GO:0004519">
    <property type="term" value="F:endonuclease activity"/>
    <property type="evidence" value="ECO:0007669"/>
    <property type="project" value="UniProtKB-KW"/>
</dbReference>
<evidence type="ECO:0000256" key="6">
    <source>
        <dbReference type="ARBA" id="ARBA00030388"/>
    </source>
</evidence>
<evidence type="ECO:0000256" key="5">
    <source>
        <dbReference type="ARBA" id="ARBA00022801"/>
    </source>
</evidence>
<keyword evidence="8" id="KW-1185">Reference proteome</keyword>
<dbReference type="Proteomes" id="UP000077628">
    <property type="component" value="Unassembled WGS sequence"/>
</dbReference>
<accession>A0A177NSJ0</accession>
<dbReference type="Gene3D" id="3.30.2310.20">
    <property type="entry name" value="RelE-like"/>
    <property type="match status" value="1"/>
</dbReference>
<protein>
    <recommendedName>
        <fullName evidence="6">Putative mRNA interferase YoeB</fullName>
    </recommendedName>
</protein>
<reference evidence="8" key="1">
    <citation type="submission" date="2016-03" db="EMBL/GenBank/DDBJ databases">
        <authorList>
            <person name="Heylen K."/>
            <person name="De Vos P."/>
            <person name="Vekeman B."/>
        </authorList>
    </citation>
    <scope>NUCLEOTIDE SEQUENCE [LARGE SCALE GENOMIC DNA]</scope>
    <source>
        <strain evidence="8">R-45383</strain>
    </source>
</reference>
<dbReference type="InterPro" id="IPR035093">
    <property type="entry name" value="RelE/ParE_toxin_dom_sf"/>
</dbReference>
<dbReference type="OrthoDB" id="9801102at2"/>
<name>A0A177NSJ0_9GAMM</name>
<comment type="caution">
    <text evidence="7">The sequence shown here is derived from an EMBL/GenBank/DDBJ whole genome shotgun (WGS) entry which is preliminary data.</text>
</comment>
<proteinExistence type="inferred from homology"/>
<dbReference type="NCBIfam" id="TIGR02116">
    <property type="entry name" value="toxin_Txe_YoeB"/>
    <property type="match status" value="1"/>
</dbReference>
<dbReference type="GO" id="GO:0016787">
    <property type="term" value="F:hydrolase activity"/>
    <property type="evidence" value="ECO:0007669"/>
    <property type="project" value="UniProtKB-KW"/>
</dbReference>
<dbReference type="PANTHER" id="PTHR38039">
    <property type="entry name" value="TOXIN YOEB"/>
    <property type="match status" value="1"/>
</dbReference>
<evidence type="ECO:0000256" key="1">
    <source>
        <dbReference type="ARBA" id="ARBA00008172"/>
    </source>
</evidence>
<organism evidence="7 8">
    <name type="scientific">Methylomonas koyamae</name>
    <dbReference type="NCBI Taxonomy" id="702114"/>
    <lineage>
        <taxon>Bacteria</taxon>
        <taxon>Pseudomonadati</taxon>
        <taxon>Pseudomonadota</taxon>
        <taxon>Gammaproteobacteria</taxon>
        <taxon>Methylococcales</taxon>
        <taxon>Methylococcaceae</taxon>
        <taxon>Methylomonas</taxon>
    </lineage>
</organism>
<evidence type="ECO:0000256" key="4">
    <source>
        <dbReference type="ARBA" id="ARBA00022759"/>
    </source>
</evidence>
<keyword evidence="3" id="KW-0540">Nuclease</keyword>
<evidence type="ECO:0000313" key="8">
    <source>
        <dbReference type="Proteomes" id="UP000077628"/>
    </source>
</evidence>
<dbReference type="Pfam" id="PF06769">
    <property type="entry name" value="YoeB_toxin"/>
    <property type="match status" value="1"/>
</dbReference>
<dbReference type="AlphaFoldDB" id="A0A177NSJ0"/>
<keyword evidence="5" id="KW-0378">Hydrolase</keyword>